<dbReference type="RefSeq" id="WP_040098382.1">
    <property type="nucleotide sequence ID" value="NZ_JWJD01000002.1"/>
</dbReference>
<name>A0A0C2HWC5_9BACT</name>
<keyword evidence="1" id="KW-0732">Signal</keyword>
<evidence type="ECO:0000313" key="2">
    <source>
        <dbReference type="EMBL" id="KIH77087.1"/>
    </source>
</evidence>
<dbReference type="EMBL" id="JWJD01000002">
    <property type="protein sequence ID" value="KIH77087.1"/>
    <property type="molecule type" value="Genomic_DNA"/>
</dbReference>
<gene>
    <name evidence="2" type="ORF">GFER_08645</name>
</gene>
<feature type="chain" id="PRO_5002166624" evidence="1">
    <location>
        <begin position="25"/>
        <end position="135"/>
    </location>
</feature>
<reference evidence="2 3" key="1">
    <citation type="submission" date="2014-12" db="EMBL/GenBank/DDBJ databases">
        <title>Genomes of Geoalkalibacter ferrihydriticus and Geoalkalibacter subterraneus, two haloalkaliphilic metal-reducing members of the Geobacteraceae.</title>
        <authorList>
            <person name="Badalamenti J.P."/>
            <person name="Torres C.I."/>
            <person name="Krajmalnik-Brown R."/>
            <person name="Bond D.R."/>
        </authorList>
    </citation>
    <scope>NUCLEOTIDE SEQUENCE [LARGE SCALE GENOMIC DNA]</scope>
    <source>
        <strain evidence="2 3">DSM 17813</strain>
    </source>
</reference>
<dbReference type="AlphaFoldDB" id="A0A0C2HWC5"/>
<dbReference type="Proteomes" id="UP000035068">
    <property type="component" value="Unassembled WGS sequence"/>
</dbReference>
<protein>
    <submittedName>
        <fullName evidence="2">Uncharacterized protein</fullName>
    </submittedName>
</protein>
<comment type="caution">
    <text evidence="2">The sequence shown here is derived from an EMBL/GenBank/DDBJ whole genome shotgun (WGS) entry which is preliminary data.</text>
</comment>
<proteinExistence type="predicted"/>
<keyword evidence="3" id="KW-1185">Reference proteome</keyword>
<evidence type="ECO:0000313" key="3">
    <source>
        <dbReference type="Proteomes" id="UP000035068"/>
    </source>
</evidence>
<sequence>MKLLRILFLLPAALLLMGMGDLGGAPQGAVPETGEDIRAVIVDRQGVRTEVDRFSMGGKTYLEGARGSGRMMVEFHKLAGIEFKEGLGDEVPVILNLRTGEKQELLVNKRAAFYGTTDFGTFMIRARDVRHIAFP</sequence>
<feature type="signal peptide" evidence="1">
    <location>
        <begin position="1"/>
        <end position="24"/>
    </location>
</feature>
<organism evidence="2 3">
    <name type="scientific">Geoalkalibacter ferrihydriticus DSM 17813</name>
    <dbReference type="NCBI Taxonomy" id="1121915"/>
    <lineage>
        <taxon>Bacteria</taxon>
        <taxon>Pseudomonadati</taxon>
        <taxon>Thermodesulfobacteriota</taxon>
        <taxon>Desulfuromonadia</taxon>
        <taxon>Desulfuromonadales</taxon>
        <taxon>Geoalkalibacteraceae</taxon>
        <taxon>Geoalkalibacter</taxon>
    </lineage>
</organism>
<accession>A0A0C2HWC5</accession>
<evidence type="ECO:0000256" key="1">
    <source>
        <dbReference type="SAM" id="SignalP"/>
    </source>
</evidence>